<dbReference type="Proteomes" id="UP001501578">
    <property type="component" value="Unassembled WGS sequence"/>
</dbReference>
<keyword evidence="3" id="KW-1185">Reference proteome</keyword>
<sequence length="1397" mass="151389">MNTFEILWTALPAGTAGPGEVRLSVAVGPRLTAPRGRLDDVAEFVDWPETLRDTVLPALRIVWDGHAEPALPRPAPGSPAPDSDLWRRLFPPASPVRARSLAAAFGPPAVRLLRSFPAALIHERVATLYDEVGKAVVADRLSPPGNGGTDAETPSRPWYQPHTGLVRGIPVVEDMRRFTGDPETAYRALDGMIGGRAPAAFARDSGLLAAGLRPATIDRAGAAYRADETRFALAEAFRFYDRPGRAGRGGETAAEPRPDPPDVEFHGVCGFLADYPELCRRLGLVVDLVVAVPAGLAATGRFRVAFKDLTAPFDAEPLRPWTLFEYTAGRGFAAASPQGHPVQGGWLGLGGEDWTVTDADVDGAAVKAADFTALIERMNELSGPSGQPSAQSLGTGPAALQGAGLTVFHRGRDAWLAAQIGDDAAHRAGSGATVPELHAGHLARGFRVDVGTLGPAGAVTGWLSLCRRRGSYLIRRDGQPPYRIEGIADDEGAVRASAVTRDAARTDELYVHQALFGWDGWSLAAPLPGRTLDRFGLPVVADPEVDARFPLDTKFTPVPGSLPALRYGRAYRLRARVVDLAGNALGPDAAAPESALSRPITFSRWEPVPQPALVESKAFNEGESGQCLVIRSTVTAAGRDVPAWQWALERRDVPGHTDRPPATDGLSRRYVPFDERFVAPPKTSLQMAERHGRFDDAIGGERPEEVRRRFFAAASREAGTFLDTVVTFADDPRRTRDLLFFEEIAVAKHDAFDPEPVTRLPVPRGAGLKSGEFVVHTAAELVLPYLPDVLARGVTLYGLPGAPPIHPVSFYDDFHESWPDAAPFTLRIEEGDGEPRWREGPRVLTVFLPKAEMATVRLSCRLDAADLDLFPVWRRFLATDLWRDLTDAERALIAGEAAAGLNWLLTPYTEIRLVHAVERPLRPPALEALSFEREPEQTFAEVRGTLRSHPRSTGHVDIDATWTRWIDDVAEPAPRRIEEHAHVGRVEQAYSDRDEVRLPRAGRPIRHDFGDTLHRDVVYRPTGATRFREYFHPSITARPELVTSVGEPSTGPSARGWPVPASRRPEPPKPSYVLPTFRWERQEDRENRRLVSVRDGAGLRIYLDRPWFSSGDDELLAVVLDAPGGVPLPDRLATRWGGDPVRSDATVLPPPARVNFPGAVAAPTGLRLAESGGPVAAAVAYAPVFDAAKGLWFADVDVEFGPAGRESACFPFLRLALARYQPYALAGLELSGVVQAEFAQVVPRRTVTVEEMRDGGLRVTLAGPAAATELGAQAGSGLPAVAASHRVTATVQRRPFAGDDDLDWTDTEIGAELVCGVAGAGFQWSAVIPAAEADLGRQYRLLVEERERYRTDPGTADGTGPAGIPMAERLAHADDVPLRARPGRLVIDFDSWRRSAG</sequence>
<proteinExistence type="predicted"/>
<name>A0ABN1Q1R9_9ACTN</name>
<comment type="caution">
    <text evidence="2">The sequence shown here is derived from an EMBL/GenBank/DDBJ whole genome shotgun (WGS) entry which is preliminary data.</text>
</comment>
<protein>
    <submittedName>
        <fullName evidence="2">Uncharacterized protein</fullName>
    </submittedName>
</protein>
<dbReference type="EMBL" id="BAAAHQ010000023">
    <property type="protein sequence ID" value="GAA0935959.1"/>
    <property type="molecule type" value="Genomic_DNA"/>
</dbReference>
<evidence type="ECO:0000313" key="3">
    <source>
        <dbReference type="Proteomes" id="UP001501578"/>
    </source>
</evidence>
<gene>
    <name evidence="2" type="ORF">GCM10009560_44350</name>
</gene>
<organism evidence="2 3">
    <name type="scientific">Nonomuraea longicatena</name>
    <dbReference type="NCBI Taxonomy" id="83682"/>
    <lineage>
        <taxon>Bacteria</taxon>
        <taxon>Bacillati</taxon>
        <taxon>Actinomycetota</taxon>
        <taxon>Actinomycetes</taxon>
        <taxon>Streptosporangiales</taxon>
        <taxon>Streptosporangiaceae</taxon>
        <taxon>Nonomuraea</taxon>
    </lineage>
</organism>
<dbReference type="RefSeq" id="WP_343951849.1">
    <property type="nucleotide sequence ID" value="NZ_BAAAHQ010000023.1"/>
</dbReference>
<accession>A0ABN1Q1R9</accession>
<feature type="region of interest" description="Disordered" evidence="1">
    <location>
        <begin position="1043"/>
        <end position="1069"/>
    </location>
</feature>
<evidence type="ECO:0000313" key="2">
    <source>
        <dbReference type="EMBL" id="GAA0935959.1"/>
    </source>
</evidence>
<reference evidence="2 3" key="1">
    <citation type="journal article" date="2019" name="Int. J. Syst. Evol. Microbiol.">
        <title>The Global Catalogue of Microorganisms (GCM) 10K type strain sequencing project: providing services to taxonomists for standard genome sequencing and annotation.</title>
        <authorList>
            <consortium name="The Broad Institute Genomics Platform"/>
            <consortium name="The Broad Institute Genome Sequencing Center for Infectious Disease"/>
            <person name="Wu L."/>
            <person name="Ma J."/>
        </authorList>
    </citation>
    <scope>NUCLEOTIDE SEQUENCE [LARGE SCALE GENOMIC DNA]</scope>
    <source>
        <strain evidence="2 3">JCM 11136</strain>
    </source>
</reference>
<feature type="region of interest" description="Disordered" evidence="1">
    <location>
        <begin position="140"/>
        <end position="162"/>
    </location>
</feature>
<evidence type="ECO:0000256" key="1">
    <source>
        <dbReference type="SAM" id="MobiDB-lite"/>
    </source>
</evidence>